<dbReference type="EMBL" id="GBXM01015142">
    <property type="protein sequence ID" value="JAH93435.1"/>
    <property type="molecule type" value="Transcribed_RNA"/>
</dbReference>
<name>A0A0E9WV64_ANGAN</name>
<sequence>MEVAAQYAICTVRFTAHSVSEWKYIIFKITFWCQVRSILKVLILPTDYSLLLSYDQMFFF</sequence>
<reference evidence="1" key="2">
    <citation type="journal article" date="2015" name="Fish Shellfish Immunol.">
        <title>Early steps in the European eel (Anguilla anguilla)-Vibrio vulnificus interaction in the gills: Role of the RtxA13 toxin.</title>
        <authorList>
            <person name="Callol A."/>
            <person name="Pajuelo D."/>
            <person name="Ebbesson L."/>
            <person name="Teles M."/>
            <person name="MacKenzie S."/>
            <person name="Amaro C."/>
        </authorList>
    </citation>
    <scope>NUCLEOTIDE SEQUENCE</scope>
</reference>
<reference evidence="1" key="1">
    <citation type="submission" date="2014-11" db="EMBL/GenBank/DDBJ databases">
        <authorList>
            <person name="Amaro Gonzalez C."/>
        </authorList>
    </citation>
    <scope>NUCLEOTIDE SEQUENCE</scope>
</reference>
<dbReference type="AlphaFoldDB" id="A0A0E9WV64"/>
<protein>
    <submittedName>
        <fullName evidence="1">Uncharacterized protein</fullName>
    </submittedName>
</protein>
<organism evidence="1">
    <name type="scientific">Anguilla anguilla</name>
    <name type="common">European freshwater eel</name>
    <name type="synonym">Muraena anguilla</name>
    <dbReference type="NCBI Taxonomy" id="7936"/>
    <lineage>
        <taxon>Eukaryota</taxon>
        <taxon>Metazoa</taxon>
        <taxon>Chordata</taxon>
        <taxon>Craniata</taxon>
        <taxon>Vertebrata</taxon>
        <taxon>Euteleostomi</taxon>
        <taxon>Actinopterygii</taxon>
        <taxon>Neopterygii</taxon>
        <taxon>Teleostei</taxon>
        <taxon>Anguilliformes</taxon>
        <taxon>Anguillidae</taxon>
        <taxon>Anguilla</taxon>
    </lineage>
</organism>
<accession>A0A0E9WV64</accession>
<proteinExistence type="predicted"/>
<evidence type="ECO:0000313" key="1">
    <source>
        <dbReference type="EMBL" id="JAH93435.1"/>
    </source>
</evidence>